<dbReference type="AlphaFoldDB" id="A0A0F9GYR1"/>
<comment type="caution">
    <text evidence="1">The sequence shown here is derived from an EMBL/GenBank/DDBJ whole genome shotgun (WGS) entry which is preliminary data.</text>
</comment>
<dbReference type="EMBL" id="LAZR01016565">
    <property type="protein sequence ID" value="KKM03959.1"/>
    <property type="molecule type" value="Genomic_DNA"/>
</dbReference>
<sequence length="557" mass="64970">FYVRPEDINFYKKIRVPLPTLSPRERTRRKLAFTNAYNLFKVTSAFSGKSIIALYPPSTPYKIYEHKIWFGDEWDSMDYAVEYKDQKNFFEQYKELQHNVPRHNLYVDGTSVNCDYTNGARRSKNCYFVFGAWQAEDSAYSIELRYSRNCYDCFTLDNSDTCYDCFESSDLYHCFFVEYSKHCLNSYLLFDCRNCDHCFGCTNLRNKKYYFFNKPLTKAAYEKKMRDLNLGSREVLSSLKNKFDALKKEAFYKENHNERAIESYGEYLKGTKHCDACFYSIEGQNLSYCTGGIKTRDSYDLVGGAGSESCYDSYGSIQSQGIKFSQTVDACRDMEYCDLCTNCHDCFGCIGLRNKSFCIFNKQYSEEEYWKIIDNIKTKMLRDGIYGEFFPPSLSPFPYNISIATSYSGYDDIDVAERYGYRIENIEQDLTEVEGEVIDAQSLPDDIRDVSDDILGIHIFDRAHDRKFLIIKKELEFYRRYHIPLPYHHPSERLTEKRKKIGPLLFELHERSCAKCNKAIQTPYPPRLAVDEVEGEAGAADGPKNVYCEACYQAEVV</sequence>
<reference evidence="1" key="1">
    <citation type="journal article" date="2015" name="Nature">
        <title>Complex archaea that bridge the gap between prokaryotes and eukaryotes.</title>
        <authorList>
            <person name="Spang A."/>
            <person name="Saw J.H."/>
            <person name="Jorgensen S.L."/>
            <person name="Zaremba-Niedzwiedzka K."/>
            <person name="Martijn J."/>
            <person name="Lind A.E."/>
            <person name="van Eijk R."/>
            <person name="Schleper C."/>
            <person name="Guy L."/>
            <person name="Ettema T.J."/>
        </authorList>
    </citation>
    <scope>NUCLEOTIDE SEQUENCE</scope>
</reference>
<name>A0A0F9GYR1_9ZZZZ</name>
<evidence type="ECO:0000313" key="1">
    <source>
        <dbReference type="EMBL" id="KKM03959.1"/>
    </source>
</evidence>
<accession>A0A0F9GYR1</accession>
<evidence type="ECO:0008006" key="2">
    <source>
        <dbReference type="Google" id="ProtNLM"/>
    </source>
</evidence>
<protein>
    <recommendedName>
        <fullName evidence="2">Caib/baif family protein</fullName>
    </recommendedName>
</protein>
<gene>
    <name evidence="1" type="ORF">LCGC14_1769180</name>
</gene>
<proteinExistence type="predicted"/>
<organism evidence="1">
    <name type="scientific">marine sediment metagenome</name>
    <dbReference type="NCBI Taxonomy" id="412755"/>
    <lineage>
        <taxon>unclassified sequences</taxon>
        <taxon>metagenomes</taxon>
        <taxon>ecological metagenomes</taxon>
    </lineage>
</organism>
<feature type="non-terminal residue" evidence="1">
    <location>
        <position position="1"/>
    </location>
</feature>